<dbReference type="GeneID" id="25309356"/>
<dbReference type="RefSeq" id="XP_013281228.1">
    <property type="nucleotide sequence ID" value="XM_013425774.1"/>
</dbReference>
<name>A0A0D2GFP3_9EURO</name>
<organism evidence="2 3">
    <name type="scientific">Fonsecaea pedrosoi CBS 271.37</name>
    <dbReference type="NCBI Taxonomy" id="1442368"/>
    <lineage>
        <taxon>Eukaryota</taxon>
        <taxon>Fungi</taxon>
        <taxon>Dikarya</taxon>
        <taxon>Ascomycota</taxon>
        <taxon>Pezizomycotina</taxon>
        <taxon>Eurotiomycetes</taxon>
        <taxon>Chaetothyriomycetidae</taxon>
        <taxon>Chaetothyriales</taxon>
        <taxon>Herpotrichiellaceae</taxon>
        <taxon>Fonsecaea</taxon>
    </lineage>
</organism>
<dbReference type="EMBL" id="KN846974">
    <property type="protein sequence ID" value="KIW77420.1"/>
    <property type="molecule type" value="Genomic_DNA"/>
</dbReference>
<reference evidence="2 3" key="1">
    <citation type="submission" date="2015-01" db="EMBL/GenBank/DDBJ databases">
        <title>The Genome Sequence of Fonsecaea pedrosoi CBS 271.37.</title>
        <authorList>
            <consortium name="The Broad Institute Genomics Platform"/>
            <person name="Cuomo C."/>
            <person name="de Hoog S."/>
            <person name="Gorbushina A."/>
            <person name="Stielow B."/>
            <person name="Teixiera M."/>
            <person name="Abouelleil A."/>
            <person name="Chapman S.B."/>
            <person name="Priest M."/>
            <person name="Young S.K."/>
            <person name="Wortman J."/>
            <person name="Nusbaum C."/>
            <person name="Birren B."/>
        </authorList>
    </citation>
    <scope>NUCLEOTIDE SEQUENCE [LARGE SCALE GENOMIC DNA]</scope>
    <source>
        <strain evidence="2 3">CBS 271.37</strain>
    </source>
</reference>
<protein>
    <submittedName>
        <fullName evidence="2">Uncharacterized protein</fullName>
    </submittedName>
</protein>
<gene>
    <name evidence="2" type="ORF">Z517_09866</name>
</gene>
<evidence type="ECO:0000256" key="1">
    <source>
        <dbReference type="SAM" id="SignalP"/>
    </source>
</evidence>
<sequence>MANISILIILVMLAAIVKQVSAASSEPQLCTPLGHPDWDCKSSIICEADWPSETGNYGSRDGNTKITSRSKSQGRILVLDSEVNYTAIKDDIHRRRLATISVAQNSQNHSIVSRSATSPFPEQCCRLTVECFKFFDDEIGTKPRDYNGRLLIDDFNLWKKAECCMSDFLTPKSWCLTPPARNSWFSWDEPPACSKFH</sequence>
<dbReference type="VEuPathDB" id="FungiDB:Z517_09866"/>
<dbReference type="OrthoDB" id="4125108at2759"/>
<feature type="signal peptide" evidence="1">
    <location>
        <begin position="1"/>
        <end position="22"/>
    </location>
</feature>
<proteinExistence type="predicted"/>
<dbReference type="HOGENOM" id="CLU_1384200_0_0_1"/>
<feature type="chain" id="PRO_5002242452" evidence="1">
    <location>
        <begin position="23"/>
        <end position="197"/>
    </location>
</feature>
<keyword evidence="1" id="KW-0732">Signal</keyword>
<evidence type="ECO:0000313" key="2">
    <source>
        <dbReference type="EMBL" id="KIW77420.1"/>
    </source>
</evidence>
<accession>A0A0D2GFP3</accession>
<keyword evidence="3" id="KW-1185">Reference proteome</keyword>
<dbReference type="Proteomes" id="UP000053029">
    <property type="component" value="Unassembled WGS sequence"/>
</dbReference>
<evidence type="ECO:0000313" key="3">
    <source>
        <dbReference type="Proteomes" id="UP000053029"/>
    </source>
</evidence>
<dbReference type="AlphaFoldDB" id="A0A0D2GFP3"/>